<accession>A0A8H6B098</accession>
<evidence type="ECO:0000313" key="2">
    <source>
        <dbReference type="Proteomes" id="UP000531561"/>
    </source>
</evidence>
<dbReference type="GeneID" id="59257267"/>
<evidence type="ECO:0000313" key="1">
    <source>
        <dbReference type="EMBL" id="KAF5876757.1"/>
    </source>
</evidence>
<gene>
    <name evidence="1" type="ORF">Bfra_003163</name>
</gene>
<dbReference type="Proteomes" id="UP000531561">
    <property type="component" value="Unassembled WGS sequence"/>
</dbReference>
<protein>
    <submittedName>
        <fullName evidence="1">Uncharacterized protein</fullName>
    </submittedName>
</protein>
<dbReference type="RefSeq" id="XP_037195703.1">
    <property type="nucleotide sequence ID" value="XM_037333575.1"/>
</dbReference>
<dbReference type="OrthoDB" id="10485416at2759"/>
<name>A0A8H6B098_9HELO</name>
<proteinExistence type="predicted"/>
<dbReference type="AlphaFoldDB" id="A0A8H6B098"/>
<sequence>MSGWYHTKGGVELMSVVRVRCSYIAFPDVLLCLCVLKISPGRCNSRDDNDMGELYVMQMVERLFTRSDTCSIVESNLIVFNLRLTGPNSKQIYTAEILRAAIDSNALSQILVTRGKSLKVEFSKKLVPRRVARILILSGNFRRLFTPIATGSHDSFTELHQYQE</sequence>
<reference evidence="1 2" key="1">
    <citation type="journal article" date="2020" name="Phytopathology">
        <title>A high-quality genome resource of Botrytis fragariae, a new and rapidly spreading fungal pathogen causing strawberry gray mold in the U.S.A.</title>
        <authorList>
            <person name="Wu Y."/>
            <person name="Saski C.A."/>
            <person name="Schnabel G."/>
            <person name="Xiao S."/>
            <person name="Hu M."/>
        </authorList>
    </citation>
    <scope>NUCLEOTIDE SEQUENCE [LARGE SCALE GENOMIC DNA]</scope>
    <source>
        <strain evidence="1 2">BVB16</strain>
    </source>
</reference>
<keyword evidence="2" id="KW-1185">Reference proteome</keyword>
<comment type="caution">
    <text evidence="1">The sequence shown here is derived from an EMBL/GenBank/DDBJ whole genome shotgun (WGS) entry which is preliminary data.</text>
</comment>
<dbReference type="EMBL" id="JABFCT010000004">
    <property type="protein sequence ID" value="KAF5876757.1"/>
    <property type="molecule type" value="Genomic_DNA"/>
</dbReference>
<organism evidence="1 2">
    <name type="scientific">Botrytis fragariae</name>
    <dbReference type="NCBI Taxonomy" id="1964551"/>
    <lineage>
        <taxon>Eukaryota</taxon>
        <taxon>Fungi</taxon>
        <taxon>Dikarya</taxon>
        <taxon>Ascomycota</taxon>
        <taxon>Pezizomycotina</taxon>
        <taxon>Leotiomycetes</taxon>
        <taxon>Helotiales</taxon>
        <taxon>Sclerotiniaceae</taxon>
        <taxon>Botrytis</taxon>
    </lineage>
</organism>